<protein>
    <submittedName>
        <fullName evidence="1">Uncharacterized protein</fullName>
    </submittedName>
</protein>
<accession>A0A517VBY7</accession>
<keyword evidence="2" id="KW-1185">Reference proteome</keyword>
<organism evidence="1 2">
    <name type="scientific">Gimesia algae</name>
    <dbReference type="NCBI Taxonomy" id="2527971"/>
    <lineage>
        <taxon>Bacteria</taxon>
        <taxon>Pseudomonadati</taxon>
        <taxon>Planctomycetota</taxon>
        <taxon>Planctomycetia</taxon>
        <taxon>Planctomycetales</taxon>
        <taxon>Planctomycetaceae</taxon>
        <taxon>Gimesia</taxon>
    </lineage>
</organism>
<dbReference type="RefSeq" id="WP_145226506.1">
    <property type="nucleotide sequence ID" value="NZ_CP036343.1"/>
</dbReference>
<evidence type="ECO:0000313" key="2">
    <source>
        <dbReference type="Proteomes" id="UP000316855"/>
    </source>
</evidence>
<reference evidence="1 2" key="1">
    <citation type="submission" date="2019-02" db="EMBL/GenBank/DDBJ databases">
        <title>Deep-cultivation of Planctomycetes and their phenomic and genomic characterization uncovers novel biology.</title>
        <authorList>
            <person name="Wiegand S."/>
            <person name="Jogler M."/>
            <person name="Boedeker C."/>
            <person name="Pinto D."/>
            <person name="Vollmers J."/>
            <person name="Rivas-Marin E."/>
            <person name="Kohn T."/>
            <person name="Peeters S.H."/>
            <person name="Heuer A."/>
            <person name="Rast P."/>
            <person name="Oberbeckmann S."/>
            <person name="Bunk B."/>
            <person name="Jeske O."/>
            <person name="Meyerdierks A."/>
            <person name="Storesund J.E."/>
            <person name="Kallscheuer N."/>
            <person name="Luecker S."/>
            <person name="Lage O.M."/>
            <person name="Pohl T."/>
            <person name="Merkel B.J."/>
            <person name="Hornburger P."/>
            <person name="Mueller R.-W."/>
            <person name="Bruemmer F."/>
            <person name="Labrenz M."/>
            <person name="Spormann A.M."/>
            <person name="Op den Camp H."/>
            <person name="Overmann J."/>
            <person name="Amann R."/>
            <person name="Jetten M.S.M."/>
            <person name="Mascher T."/>
            <person name="Medema M.H."/>
            <person name="Devos D.P."/>
            <person name="Kaster A.-K."/>
            <person name="Ovreas L."/>
            <person name="Rohde M."/>
            <person name="Galperin M.Y."/>
            <person name="Jogler C."/>
        </authorList>
    </citation>
    <scope>NUCLEOTIDE SEQUENCE [LARGE SCALE GENOMIC DNA]</scope>
    <source>
        <strain evidence="1 2">Pan161</strain>
    </source>
</reference>
<dbReference type="OrthoDB" id="9877170at2"/>
<name>A0A517VBY7_9PLAN</name>
<dbReference type="Proteomes" id="UP000316855">
    <property type="component" value="Chromosome"/>
</dbReference>
<gene>
    <name evidence="1" type="ORF">Pan161_21640</name>
</gene>
<sequence>MSRQRLNDLLGAFRGQGWDLDDLNEFDQILRDETVCWNLTQDSTNHQIQVDFHLFGDLGQVAEELEQIAYCECQGERLYFEKQSSDTWLPSLQQFVRQFS</sequence>
<proteinExistence type="predicted"/>
<dbReference type="AlphaFoldDB" id="A0A517VBY7"/>
<evidence type="ECO:0000313" key="1">
    <source>
        <dbReference type="EMBL" id="QDT90511.1"/>
    </source>
</evidence>
<dbReference type="KEGG" id="gax:Pan161_21640"/>
<dbReference type="EMBL" id="CP036343">
    <property type="protein sequence ID" value="QDT90511.1"/>
    <property type="molecule type" value="Genomic_DNA"/>
</dbReference>